<evidence type="ECO:0000313" key="3">
    <source>
        <dbReference type="Proteomes" id="UP000518752"/>
    </source>
</evidence>
<reference evidence="2 3" key="1">
    <citation type="journal article" date="2020" name="ISME J.">
        <title>Uncovering the hidden diversity of litter-decomposition mechanisms in mushroom-forming fungi.</title>
        <authorList>
            <person name="Floudas D."/>
            <person name="Bentzer J."/>
            <person name="Ahren D."/>
            <person name="Johansson T."/>
            <person name="Persson P."/>
            <person name="Tunlid A."/>
        </authorList>
    </citation>
    <scope>NUCLEOTIDE SEQUENCE [LARGE SCALE GENOMIC DNA]</scope>
    <source>
        <strain evidence="2 3">CBS 406.79</strain>
    </source>
</reference>
<evidence type="ECO:0000313" key="2">
    <source>
        <dbReference type="EMBL" id="KAF5393113.1"/>
    </source>
</evidence>
<proteinExistence type="predicted"/>
<evidence type="ECO:0000256" key="1">
    <source>
        <dbReference type="SAM" id="MobiDB-lite"/>
    </source>
</evidence>
<gene>
    <name evidence="2" type="ORF">D9757_001155</name>
</gene>
<keyword evidence="3" id="KW-1185">Reference proteome</keyword>
<feature type="region of interest" description="Disordered" evidence="1">
    <location>
        <begin position="1"/>
        <end position="29"/>
    </location>
</feature>
<dbReference type="EMBL" id="JAACJN010000003">
    <property type="protein sequence ID" value="KAF5393113.1"/>
    <property type="molecule type" value="Genomic_DNA"/>
</dbReference>
<comment type="caution">
    <text evidence="2">The sequence shown here is derived from an EMBL/GenBank/DDBJ whole genome shotgun (WGS) entry which is preliminary data.</text>
</comment>
<protein>
    <submittedName>
        <fullName evidence="2">Uncharacterized protein</fullName>
    </submittedName>
</protein>
<name>A0A8H5MGF1_9AGAR</name>
<organism evidence="2 3">
    <name type="scientific">Collybiopsis confluens</name>
    <dbReference type="NCBI Taxonomy" id="2823264"/>
    <lineage>
        <taxon>Eukaryota</taxon>
        <taxon>Fungi</taxon>
        <taxon>Dikarya</taxon>
        <taxon>Basidiomycota</taxon>
        <taxon>Agaricomycotina</taxon>
        <taxon>Agaricomycetes</taxon>
        <taxon>Agaricomycetidae</taxon>
        <taxon>Agaricales</taxon>
        <taxon>Marasmiineae</taxon>
        <taxon>Omphalotaceae</taxon>
        <taxon>Collybiopsis</taxon>
    </lineage>
</organism>
<dbReference type="AlphaFoldDB" id="A0A8H5MGF1"/>
<accession>A0A8H5MGF1</accession>
<sequence length="108" mass="12086">MPDHSFNLFSPSANRDIGNEGESSETGSRPQLVALFHPKLRPTSLFLTPQTMQIHPDPTMLQAWQNLSFPSQFIRLIAPHRLSPPSFDSRYSTRTSPATKMFGICVAT</sequence>
<dbReference type="Proteomes" id="UP000518752">
    <property type="component" value="Unassembled WGS sequence"/>
</dbReference>